<dbReference type="Proteomes" id="UP000729290">
    <property type="component" value="Unassembled WGS sequence"/>
</dbReference>
<dbReference type="PANTHER" id="PTHR46638">
    <property type="entry name" value="CORRINOID ADENOSYLTRANSFERASE"/>
    <property type="match status" value="1"/>
</dbReference>
<dbReference type="PIRSF" id="PIRSF015617">
    <property type="entry name" value="Adensltrnsf_CobA"/>
    <property type="match status" value="1"/>
</dbReference>
<comment type="caution">
    <text evidence="1">The sequence shown here is derived from an EMBL/GenBank/DDBJ whole genome shotgun (WGS) entry which is preliminary data.</text>
</comment>
<dbReference type="Gene3D" id="3.40.50.300">
    <property type="entry name" value="P-loop containing nucleotide triphosphate hydrolases"/>
    <property type="match status" value="1"/>
</dbReference>
<name>A0ABS2GC93_9FIRM</name>
<accession>A0ABS2GC93</accession>
<organism evidence="1 2">
    <name type="scientific">Anaerotignum lactatifermentans</name>
    <dbReference type="NCBI Taxonomy" id="160404"/>
    <lineage>
        <taxon>Bacteria</taxon>
        <taxon>Bacillati</taxon>
        <taxon>Bacillota</taxon>
        <taxon>Clostridia</taxon>
        <taxon>Lachnospirales</taxon>
        <taxon>Anaerotignaceae</taxon>
        <taxon>Anaerotignum</taxon>
    </lineage>
</organism>
<dbReference type="EMBL" id="JACSNV010000011">
    <property type="protein sequence ID" value="MBM6878248.1"/>
    <property type="molecule type" value="Genomic_DNA"/>
</dbReference>
<dbReference type="Pfam" id="PF02572">
    <property type="entry name" value="CobA_CobO_BtuR"/>
    <property type="match status" value="1"/>
</dbReference>
<dbReference type="SUPFAM" id="SSF52540">
    <property type="entry name" value="P-loop containing nucleoside triphosphate hydrolases"/>
    <property type="match status" value="1"/>
</dbReference>
<reference evidence="1 2" key="1">
    <citation type="journal article" date="2021" name="Sci. Rep.">
        <title>The distribution of antibiotic resistance genes in chicken gut microbiota commensals.</title>
        <authorList>
            <person name="Juricova H."/>
            <person name="Matiasovicova J."/>
            <person name="Kubasova T."/>
            <person name="Cejkova D."/>
            <person name="Rychlik I."/>
        </authorList>
    </citation>
    <scope>NUCLEOTIDE SEQUENCE [LARGE SCALE GENOMIC DNA]</scope>
    <source>
        <strain evidence="1 2">An431b</strain>
    </source>
</reference>
<evidence type="ECO:0000313" key="1">
    <source>
        <dbReference type="EMBL" id="MBM6878248.1"/>
    </source>
</evidence>
<gene>
    <name evidence="1" type="ORF">H9X83_08765</name>
</gene>
<dbReference type="InterPro" id="IPR003724">
    <property type="entry name" value="CblAdoTrfase_CobA"/>
</dbReference>
<protein>
    <submittedName>
        <fullName evidence="1">Cob(I)yrinic acid a,c-diamide adenosyltransferase</fullName>
    </submittedName>
</protein>
<dbReference type="RefSeq" id="WP_205133922.1">
    <property type="nucleotide sequence ID" value="NZ_JACSNT010000010.1"/>
</dbReference>
<sequence>MNQGLIHLYYGDGKGKTTAAMGLALRAIAAGKRVVMVQFLKGAPSGEVRLLEELGARVFRGKAGNAFVWQMSEEEKRATERMQTEHLRAARGEEADMLILDEACAAWQLEMVDRELLKQTVLKKPEAQELVLTGREPADWMMEAADYCTWMQCRKHPYEKGITARKGVEY</sequence>
<dbReference type="InterPro" id="IPR027417">
    <property type="entry name" value="P-loop_NTPase"/>
</dbReference>
<keyword evidence="2" id="KW-1185">Reference proteome</keyword>
<evidence type="ECO:0000313" key="2">
    <source>
        <dbReference type="Proteomes" id="UP000729290"/>
    </source>
</evidence>
<proteinExistence type="predicted"/>
<dbReference type="PANTHER" id="PTHR46638:SF1">
    <property type="entry name" value="CORRINOID ADENOSYLTRANSFERASE"/>
    <property type="match status" value="1"/>
</dbReference>